<dbReference type="SUPFAM" id="SSF47413">
    <property type="entry name" value="lambda repressor-like DNA-binding domains"/>
    <property type="match status" value="1"/>
</dbReference>
<dbReference type="InterPro" id="IPR001387">
    <property type="entry name" value="Cro/C1-type_HTH"/>
</dbReference>
<evidence type="ECO:0000313" key="2">
    <source>
        <dbReference type="EMBL" id="CAA6813521.1"/>
    </source>
</evidence>
<dbReference type="Gene3D" id="1.10.260.40">
    <property type="entry name" value="lambda repressor-like DNA-binding domains"/>
    <property type="match status" value="1"/>
</dbReference>
<dbReference type="PROSITE" id="PS50943">
    <property type="entry name" value="HTH_CROC1"/>
    <property type="match status" value="1"/>
</dbReference>
<dbReference type="CDD" id="cd00093">
    <property type="entry name" value="HTH_XRE"/>
    <property type="match status" value="1"/>
</dbReference>
<dbReference type="Pfam" id="PF01381">
    <property type="entry name" value="HTH_3"/>
    <property type="match status" value="1"/>
</dbReference>
<dbReference type="GO" id="GO:0003677">
    <property type="term" value="F:DNA binding"/>
    <property type="evidence" value="ECO:0007669"/>
    <property type="project" value="InterPro"/>
</dbReference>
<reference evidence="2" key="1">
    <citation type="submission" date="2020-01" db="EMBL/GenBank/DDBJ databases">
        <authorList>
            <person name="Meier V. D."/>
            <person name="Meier V D."/>
        </authorList>
    </citation>
    <scope>NUCLEOTIDE SEQUENCE</scope>
    <source>
        <strain evidence="2">HLG_WM_MAG_12</strain>
    </source>
</reference>
<gene>
    <name evidence="2" type="ORF">HELGO_WM22793</name>
</gene>
<organism evidence="2">
    <name type="scientific">uncultured Campylobacterales bacterium</name>
    <dbReference type="NCBI Taxonomy" id="352960"/>
    <lineage>
        <taxon>Bacteria</taxon>
        <taxon>Pseudomonadati</taxon>
        <taxon>Campylobacterota</taxon>
        <taxon>Epsilonproteobacteria</taxon>
        <taxon>Campylobacterales</taxon>
        <taxon>environmental samples</taxon>
    </lineage>
</organism>
<proteinExistence type="predicted"/>
<accession>A0A6S6TDU6</accession>
<sequence>MTRLQLLEKVKDRREHIGITIDNLAKLSNLGYRTISRFFSGDDVKLSTVEKITNLLGLDFAGNEVIDIKTLKEKRAEDKALYIVSLVQDTSSLEMQGLENKELRTLINETKEQFLNGIYQKKLWAS</sequence>
<feature type="domain" description="HTH cro/C1-type" evidence="1">
    <location>
        <begin position="10"/>
        <end position="63"/>
    </location>
</feature>
<protein>
    <recommendedName>
        <fullName evidence="1">HTH cro/C1-type domain-containing protein</fullName>
    </recommendedName>
</protein>
<dbReference type="SMART" id="SM00530">
    <property type="entry name" value="HTH_XRE"/>
    <property type="match status" value="1"/>
</dbReference>
<dbReference type="InterPro" id="IPR010982">
    <property type="entry name" value="Lambda_DNA-bd_dom_sf"/>
</dbReference>
<name>A0A6S6TDU6_9BACT</name>
<dbReference type="AlphaFoldDB" id="A0A6S6TDU6"/>
<dbReference type="EMBL" id="CACVAW010000056">
    <property type="protein sequence ID" value="CAA6813521.1"/>
    <property type="molecule type" value="Genomic_DNA"/>
</dbReference>
<evidence type="ECO:0000259" key="1">
    <source>
        <dbReference type="PROSITE" id="PS50943"/>
    </source>
</evidence>